<dbReference type="NCBIfam" id="NF040521">
    <property type="entry name" value="C45_proenzyme"/>
    <property type="match status" value="1"/>
</dbReference>
<accession>A0A438LYD1</accession>
<dbReference type="Pfam" id="PF03417">
    <property type="entry name" value="AAT"/>
    <property type="match status" value="1"/>
</dbReference>
<dbReference type="InterPro" id="IPR047794">
    <property type="entry name" value="C45_proenzyme-like"/>
</dbReference>
<keyword evidence="4" id="KW-1185">Reference proteome</keyword>
<organism evidence="3 4">
    <name type="scientific">Nonomuraea polychroma</name>
    <dbReference type="NCBI Taxonomy" id="46176"/>
    <lineage>
        <taxon>Bacteria</taxon>
        <taxon>Bacillati</taxon>
        <taxon>Actinomycetota</taxon>
        <taxon>Actinomycetes</taxon>
        <taxon>Streptosporangiales</taxon>
        <taxon>Streptosporangiaceae</taxon>
        <taxon>Nonomuraea</taxon>
    </lineage>
</organism>
<protein>
    <submittedName>
        <fullName evidence="3">Putative FMN-binding protein</fullName>
    </submittedName>
</protein>
<feature type="domain" description="Peptidase C45 hydrolase" evidence="2">
    <location>
        <begin position="329"/>
        <end position="543"/>
    </location>
</feature>
<dbReference type="InterPro" id="IPR005079">
    <property type="entry name" value="Peptidase_C45_hydrolase"/>
</dbReference>
<comment type="caution">
    <text evidence="3">The sequence shown here is derived from an EMBL/GenBank/DDBJ whole genome shotgun (WGS) entry which is preliminary data.</text>
</comment>
<dbReference type="OrthoDB" id="8109453at2"/>
<feature type="compositionally biased region" description="Basic residues" evidence="1">
    <location>
        <begin position="32"/>
        <end position="41"/>
    </location>
</feature>
<dbReference type="InterPro" id="IPR007396">
    <property type="entry name" value="TR_PAI2-type"/>
</dbReference>
<feature type="region of interest" description="Disordered" evidence="1">
    <location>
        <begin position="25"/>
        <end position="83"/>
    </location>
</feature>
<proteinExistence type="predicted"/>
<evidence type="ECO:0000313" key="3">
    <source>
        <dbReference type="EMBL" id="RVX38536.1"/>
    </source>
</evidence>
<dbReference type="AlphaFoldDB" id="A0A438LYD1"/>
<dbReference type="InterPro" id="IPR047801">
    <property type="entry name" value="Peptidase_C45"/>
</dbReference>
<dbReference type="Gene3D" id="3.60.60.10">
    <property type="entry name" value="Penicillin V Acylase, Chain A"/>
    <property type="match status" value="1"/>
</dbReference>
<dbReference type="Proteomes" id="UP000284824">
    <property type="component" value="Unassembled WGS sequence"/>
</dbReference>
<feature type="compositionally biased region" description="Polar residues" evidence="1">
    <location>
        <begin position="57"/>
        <end position="74"/>
    </location>
</feature>
<gene>
    <name evidence="3" type="ORF">EDD27_0852</name>
</gene>
<dbReference type="Gene3D" id="1.10.10.2120">
    <property type="match status" value="1"/>
</dbReference>
<dbReference type="Gene3D" id="2.30.110.10">
    <property type="entry name" value="Electron Transport, Fmn-binding Protein, Chain A"/>
    <property type="match status" value="1"/>
</dbReference>
<dbReference type="PANTHER" id="PTHR34180">
    <property type="entry name" value="PEPTIDASE C45"/>
    <property type="match status" value="1"/>
</dbReference>
<sequence length="560" mass="59906">MPPAGRPSRVRRAALCSGRHTLGSARGLIGRHTQRGRRQVRRCVEARTAGSMGCTRSLPTGATPDSSSKSNSAQPAPASLGRKSSPDVLVVFSGAHGYVSPTVYATDPAVPTWDFAAVHVTGRVGLIDDTLEVVERTVAALESLRSPSRAPTAASRDRFAALLPRVVAFRVHVHTEKSMFKLSQDFDAERYARPRLARGREPQARRPDGWFMTFPSFTSTQIDPRARGKELGTHRQEAIVANLAGYSDLFAVAGATAAQVRAWGEQALDRAADWAPHLAEEIAGIASGAGLEPWQVAMINARTEILAAVDAVGEGECSTSVVLPGPRTVQTWDWHDHLRDAPMLWELESSPGHVVRTFTEAGAVAKIGVNTAGLGIHFNILRHESDSADLGVPVHLIARRILEDAATVEDAIAVARSAPVSASTVITAVTSDDAASIEISPAGIGVIGPERGVLQHCNHFLDADLAAGERHATDRPSTYLRLQHLEANTEGLSSDDHTTRALAMLSHGPGAPVCAHPDLTQPINQRWETVATIALDVPAGRLRVHKGGPCQVTEETWQTF</sequence>
<dbReference type="EMBL" id="SAUN01000001">
    <property type="protein sequence ID" value="RVX38536.1"/>
    <property type="molecule type" value="Genomic_DNA"/>
</dbReference>
<dbReference type="Pfam" id="PF04299">
    <property type="entry name" value="FMN_bind_2"/>
    <property type="match status" value="1"/>
</dbReference>
<dbReference type="PANTHER" id="PTHR34180:SF1">
    <property type="entry name" value="BETA-ALANYL-DOPAMINE_CARCININE HYDROLASE"/>
    <property type="match status" value="1"/>
</dbReference>
<evidence type="ECO:0000256" key="1">
    <source>
        <dbReference type="SAM" id="MobiDB-lite"/>
    </source>
</evidence>
<dbReference type="InterPro" id="IPR012349">
    <property type="entry name" value="Split_barrel_FMN-bd"/>
</dbReference>
<name>A0A438LYD1_9ACTN</name>
<reference evidence="3 4" key="1">
    <citation type="submission" date="2019-01" db="EMBL/GenBank/DDBJ databases">
        <title>Sequencing the genomes of 1000 actinobacteria strains.</title>
        <authorList>
            <person name="Klenk H.-P."/>
        </authorList>
    </citation>
    <scope>NUCLEOTIDE SEQUENCE [LARGE SCALE GENOMIC DNA]</scope>
    <source>
        <strain evidence="3 4">DSM 43925</strain>
    </source>
</reference>
<evidence type="ECO:0000259" key="2">
    <source>
        <dbReference type="Pfam" id="PF03417"/>
    </source>
</evidence>
<evidence type="ECO:0000313" key="4">
    <source>
        <dbReference type="Proteomes" id="UP000284824"/>
    </source>
</evidence>
<dbReference type="SUPFAM" id="SSF50475">
    <property type="entry name" value="FMN-binding split barrel"/>
    <property type="match status" value="1"/>
</dbReference>